<dbReference type="RefSeq" id="WP_090678138.1">
    <property type="nucleotide sequence ID" value="NZ_FORU01000003.1"/>
</dbReference>
<accession>A0A1I3NBT4</accession>
<reference evidence="3" key="1">
    <citation type="submission" date="2016-10" db="EMBL/GenBank/DDBJ databases">
        <authorList>
            <person name="Varghese N."/>
            <person name="Submissions S."/>
        </authorList>
    </citation>
    <scope>NUCLEOTIDE SEQUENCE [LARGE SCALE GENOMIC DNA]</scope>
    <source>
        <strain evidence="3">DSM 26542</strain>
    </source>
</reference>
<keyword evidence="1" id="KW-0732">Signal</keyword>
<name>A0A1I3NBT4_9FLAO</name>
<dbReference type="Proteomes" id="UP000243887">
    <property type="component" value="Unassembled WGS sequence"/>
</dbReference>
<feature type="signal peptide" evidence="1">
    <location>
        <begin position="1"/>
        <end position="18"/>
    </location>
</feature>
<gene>
    <name evidence="2" type="ORF">SAMN04487893_10339</name>
</gene>
<feature type="chain" id="PRO_5017433745" evidence="1">
    <location>
        <begin position="19"/>
        <end position="119"/>
    </location>
</feature>
<dbReference type="AlphaFoldDB" id="A0A1I3NBT4"/>
<evidence type="ECO:0000313" key="3">
    <source>
        <dbReference type="Proteomes" id="UP000243887"/>
    </source>
</evidence>
<proteinExistence type="predicted"/>
<evidence type="ECO:0000313" key="2">
    <source>
        <dbReference type="EMBL" id="SFJ06818.1"/>
    </source>
</evidence>
<protein>
    <submittedName>
        <fullName evidence="2">Uncharacterized protein</fullName>
    </submittedName>
</protein>
<keyword evidence="3" id="KW-1185">Reference proteome</keyword>
<organism evidence="2 3">
    <name type="scientific">Myroides guanonis</name>
    <dbReference type="NCBI Taxonomy" id="1150112"/>
    <lineage>
        <taxon>Bacteria</taxon>
        <taxon>Pseudomonadati</taxon>
        <taxon>Bacteroidota</taxon>
        <taxon>Flavobacteriia</taxon>
        <taxon>Flavobacteriales</taxon>
        <taxon>Flavobacteriaceae</taxon>
        <taxon>Myroides</taxon>
    </lineage>
</organism>
<sequence length="119" mass="13116">MKKLFLLTFVMFSFGTFAQSGGGFNPNTSVTHMIIADFIPKCTDGSLLPIQFSGVKYKLSFYMGPDIHWYEGSARAYIQGYLCDNGKFPSTVKVLSATPILYCHTCPGNDDFFVVSGAE</sequence>
<evidence type="ECO:0000256" key="1">
    <source>
        <dbReference type="SAM" id="SignalP"/>
    </source>
</evidence>
<dbReference type="EMBL" id="FORU01000003">
    <property type="protein sequence ID" value="SFJ06818.1"/>
    <property type="molecule type" value="Genomic_DNA"/>
</dbReference>